<dbReference type="Proteomes" id="UP001652628">
    <property type="component" value="Chromosome 3"/>
</dbReference>
<organism evidence="1 2">
    <name type="scientific">Drosophila suzukii</name>
    <name type="common">Spotted-wing drosophila fruit fly</name>
    <dbReference type="NCBI Taxonomy" id="28584"/>
    <lineage>
        <taxon>Eukaryota</taxon>
        <taxon>Metazoa</taxon>
        <taxon>Ecdysozoa</taxon>
        <taxon>Arthropoda</taxon>
        <taxon>Hexapoda</taxon>
        <taxon>Insecta</taxon>
        <taxon>Pterygota</taxon>
        <taxon>Neoptera</taxon>
        <taxon>Endopterygota</taxon>
        <taxon>Diptera</taxon>
        <taxon>Brachycera</taxon>
        <taxon>Muscomorpha</taxon>
        <taxon>Ephydroidea</taxon>
        <taxon>Drosophilidae</taxon>
        <taxon>Drosophila</taxon>
        <taxon>Sophophora</taxon>
    </lineage>
</organism>
<name>A0ABM4TNG0_DROSZ</name>
<dbReference type="PANTHER" id="PTHR47331:SF1">
    <property type="entry name" value="GAG-LIKE PROTEIN"/>
    <property type="match status" value="1"/>
</dbReference>
<accession>A0ABM4TNG0</accession>
<dbReference type="RefSeq" id="XP_070851507.1">
    <property type="nucleotide sequence ID" value="XM_070995406.1"/>
</dbReference>
<gene>
    <name evidence="2" type="primary">LOC139352779</name>
</gene>
<proteinExistence type="predicted"/>
<dbReference type="SUPFAM" id="SSF56672">
    <property type="entry name" value="DNA/RNA polymerases"/>
    <property type="match status" value="1"/>
</dbReference>
<evidence type="ECO:0000313" key="1">
    <source>
        <dbReference type="Proteomes" id="UP001652628"/>
    </source>
</evidence>
<dbReference type="InterPro" id="IPR043502">
    <property type="entry name" value="DNA/RNA_pol_sf"/>
</dbReference>
<protein>
    <submittedName>
        <fullName evidence="2">Uncharacterized protein</fullName>
    </submittedName>
</protein>
<sequence>MSACTVPHHAVIKDDSLTTKIRVVHDASCKTSNGRSLNDILCTGPALQNDLGGVILNWRLHRYVIVADITQMYRCIDMHEEDGLYQRIFWRDDKAYFLTTLTFGTSSAPFKAIRDTHTLAEQFLKNEIYVDNVQTGHETIDGALQIRNYVIAALQSADMELKKWAYR</sequence>
<evidence type="ECO:0000313" key="2">
    <source>
        <dbReference type="RefSeq" id="XP_070851507.1"/>
    </source>
</evidence>
<dbReference type="PANTHER" id="PTHR47331">
    <property type="entry name" value="PHD-TYPE DOMAIN-CONTAINING PROTEIN"/>
    <property type="match status" value="1"/>
</dbReference>
<dbReference type="GeneID" id="139352779"/>
<keyword evidence="1" id="KW-1185">Reference proteome</keyword>
<reference evidence="2" key="1">
    <citation type="submission" date="2025-08" db="UniProtKB">
        <authorList>
            <consortium name="RefSeq"/>
        </authorList>
    </citation>
    <scope>IDENTIFICATION</scope>
</reference>